<dbReference type="SUPFAM" id="SSF48695">
    <property type="entry name" value="Multiheme cytochromes"/>
    <property type="match status" value="1"/>
</dbReference>
<comment type="caution">
    <text evidence="4">The sequence shown here is derived from an EMBL/GenBank/DDBJ whole genome shotgun (WGS) entry which is preliminary data.</text>
</comment>
<feature type="domain" description="Outer membrane cytochrome MtrC/MtrF-like" evidence="3">
    <location>
        <begin position="620"/>
        <end position="870"/>
    </location>
</feature>
<organism evidence="4 5">
    <name type="scientific">Ramlibacter lithotrophicus</name>
    <dbReference type="NCBI Taxonomy" id="2606681"/>
    <lineage>
        <taxon>Bacteria</taxon>
        <taxon>Pseudomonadati</taxon>
        <taxon>Pseudomonadota</taxon>
        <taxon>Betaproteobacteria</taxon>
        <taxon>Burkholderiales</taxon>
        <taxon>Comamonadaceae</taxon>
        <taxon>Ramlibacter</taxon>
    </lineage>
</organism>
<name>A0A7X6I769_9BURK</name>
<dbReference type="PANTHER" id="PTHR35038:SF8">
    <property type="entry name" value="C-TYPE POLYHEME CYTOCHROME OMCC"/>
    <property type="match status" value="1"/>
</dbReference>
<evidence type="ECO:0000313" key="4">
    <source>
        <dbReference type="EMBL" id="NKE67181.1"/>
    </source>
</evidence>
<feature type="chain" id="PRO_5031185390" evidence="2">
    <location>
        <begin position="20"/>
        <end position="873"/>
    </location>
</feature>
<gene>
    <name evidence="4" type="ORF">RAMLITH_15260</name>
</gene>
<feature type="domain" description="Outer membrane cytochrome MtrC/MtrF-like" evidence="3">
    <location>
        <begin position="252"/>
        <end position="419"/>
    </location>
</feature>
<dbReference type="InterPro" id="IPR051829">
    <property type="entry name" value="Multiheme_Cytochr_ET"/>
</dbReference>
<keyword evidence="5" id="KW-1185">Reference proteome</keyword>
<dbReference type="Proteomes" id="UP000521868">
    <property type="component" value="Unassembled WGS sequence"/>
</dbReference>
<reference evidence="4 5" key="1">
    <citation type="journal article" date="2020" name="Nature">
        <title>Bacterial chemolithoautotrophy via manganese oxidation.</title>
        <authorList>
            <person name="Yu H."/>
            <person name="Leadbetter J.R."/>
        </authorList>
    </citation>
    <scope>NUCLEOTIDE SEQUENCE [LARGE SCALE GENOMIC DNA]</scope>
    <source>
        <strain evidence="4 5">RBP-1</strain>
    </source>
</reference>
<dbReference type="NCBIfam" id="TIGR03507">
    <property type="entry name" value="decahem_SO1788"/>
    <property type="match status" value="1"/>
</dbReference>
<evidence type="ECO:0000256" key="1">
    <source>
        <dbReference type="ARBA" id="ARBA00022729"/>
    </source>
</evidence>
<accession>A0A7X6I769</accession>
<evidence type="ECO:0000256" key="2">
    <source>
        <dbReference type="SAM" id="SignalP"/>
    </source>
</evidence>
<proteinExistence type="predicted"/>
<dbReference type="RefSeq" id="WP_168108309.1">
    <property type="nucleotide sequence ID" value="NZ_VTOX01000005.1"/>
</dbReference>
<dbReference type="PROSITE" id="PS51257">
    <property type="entry name" value="PROKAR_LIPOPROTEIN"/>
    <property type="match status" value="1"/>
</dbReference>
<dbReference type="EMBL" id="VTOX01000005">
    <property type="protein sequence ID" value="NKE67181.1"/>
    <property type="molecule type" value="Genomic_DNA"/>
</dbReference>
<dbReference type="InterPro" id="IPR054337">
    <property type="entry name" value="Mtrc-MtrF-like_dom_II/IV"/>
</dbReference>
<dbReference type="Gene3D" id="1.10.720.180">
    <property type="match status" value="1"/>
</dbReference>
<dbReference type="Pfam" id="PF22113">
    <property type="entry name" value="Mtrc-MtrF_II-IV_dom"/>
    <property type="match status" value="2"/>
</dbReference>
<sequence>MKKFLVRSSAAAFAALVLALSGCGGGGGGDVVTPPPDGGTPPPPAASVAQALATAGAQASNDTSVNSTASFAVLQQNGVPAFTIASPAKVNFAVFSDGKPVSSVALGSVSFAIAKLVPGSNGDPDKWVSYVYRTEVATATVGPNGAAVLPQALQATTDPKQSDATLAAGQLVYNPDGYYTYTFRTDLKDPAWTATSGTTKYSTNGVAFEPNRTHRVAIQLSYKNAAGELVRVNPYFDFTVGADGKSVASTARKMVDIATCNNCHDKLALHGGGRVDTQYCVMCHNTGTTDANSGNVLTLSTMVHKIHAGRLLHEQGENYTIWGNSNSKHDYSEVGFPQPIRNCVACHDGANPKTPQGDNWKSVPSKEACLSCHQTGTTSGFYATHVTTLKLGASAAAIGNSTCASCHGPSSPLSADKVHWVQELANTANYEAKIESVSLKKAATATATGLLSVKYAIVNPKTGAAYDLREGCSGAATTDSAGTSIVGCNTNYRWDAVFPPAVPGKPQDKFGTFTVYVATETLAGVTLDDVTASASYAAYRGVADATGRYTADVTIPAGSKGNARVMIIGSVAERRLDAVTRNPIGAVPPTQNSDLAYVPVKNAIKDVNIATGANSSTPRRAIVSNDSCNNCHAFLGVPMSSQTVGFHKGVRNNADGCAICHNANQAGSYTLMADGSTAPVVGDSLTSIPNAATSSFLHESYQAKRFVHGIHYVAKRNYPFTHCMKLGGEYNKDGTSKTAGAPSIGVATCADQYPGETLNFTAEVAYPGALKSCSNCHVNDSWKQDKSVLGTVVFKPTGKTNMLDWMVLSPKVATCTTCHDAKSVQTHVKNIGGGAFGNFTQNDLLYGGKVFEACEGCHAPGTALGVDKAHAYK</sequence>
<dbReference type="AlphaFoldDB" id="A0A7X6I769"/>
<keyword evidence="1 2" id="KW-0732">Signal</keyword>
<dbReference type="InterPro" id="IPR036280">
    <property type="entry name" value="Multihaem_cyt_sf"/>
</dbReference>
<evidence type="ECO:0000313" key="5">
    <source>
        <dbReference type="Proteomes" id="UP000521868"/>
    </source>
</evidence>
<dbReference type="InterPro" id="IPR020014">
    <property type="entry name" value="Decahaem_cyt-c_OmcA/MtrC"/>
</dbReference>
<dbReference type="PANTHER" id="PTHR35038">
    <property type="entry name" value="DISSIMILATORY SULFITE REDUCTASE SIRA"/>
    <property type="match status" value="1"/>
</dbReference>
<feature type="signal peptide" evidence="2">
    <location>
        <begin position="1"/>
        <end position="19"/>
    </location>
</feature>
<protein>
    <submittedName>
        <fullName evidence="4">OmcA/MtrC family decaheme c-type cytochrome</fullName>
    </submittedName>
</protein>
<evidence type="ECO:0000259" key="3">
    <source>
        <dbReference type="Pfam" id="PF22113"/>
    </source>
</evidence>